<dbReference type="InterPro" id="IPR045247">
    <property type="entry name" value="Oye-like"/>
</dbReference>
<dbReference type="PANTHER" id="PTHR22893:SF91">
    <property type="entry name" value="NADPH DEHYDROGENASE 2-RELATED"/>
    <property type="match status" value="1"/>
</dbReference>
<evidence type="ECO:0000313" key="3">
    <source>
        <dbReference type="Proteomes" id="UP000054248"/>
    </source>
</evidence>
<dbReference type="GO" id="GO:0016491">
    <property type="term" value="F:oxidoreductase activity"/>
    <property type="evidence" value="ECO:0007669"/>
    <property type="project" value="InterPro"/>
</dbReference>
<dbReference type="EMBL" id="KN823316">
    <property type="protein sequence ID" value="KIO18067.1"/>
    <property type="molecule type" value="Genomic_DNA"/>
</dbReference>
<dbReference type="SUPFAM" id="SSF51395">
    <property type="entry name" value="FMN-linked oxidoreductases"/>
    <property type="match status" value="1"/>
</dbReference>
<reference evidence="3" key="2">
    <citation type="submission" date="2015-01" db="EMBL/GenBank/DDBJ databases">
        <title>Evolutionary Origins and Diversification of the Mycorrhizal Mutualists.</title>
        <authorList>
            <consortium name="DOE Joint Genome Institute"/>
            <consortium name="Mycorrhizal Genomics Consortium"/>
            <person name="Kohler A."/>
            <person name="Kuo A."/>
            <person name="Nagy L.G."/>
            <person name="Floudas D."/>
            <person name="Copeland A."/>
            <person name="Barry K.W."/>
            <person name="Cichocki N."/>
            <person name="Veneault-Fourrey C."/>
            <person name="LaButti K."/>
            <person name="Lindquist E.A."/>
            <person name="Lipzen A."/>
            <person name="Lundell T."/>
            <person name="Morin E."/>
            <person name="Murat C."/>
            <person name="Riley R."/>
            <person name="Ohm R."/>
            <person name="Sun H."/>
            <person name="Tunlid A."/>
            <person name="Henrissat B."/>
            <person name="Grigoriev I.V."/>
            <person name="Hibbett D.S."/>
            <person name="Martin F."/>
        </authorList>
    </citation>
    <scope>NUCLEOTIDE SEQUENCE [LARGE SCALE GENOMIC DNA]</scope>
    <source>
        <strain evidence="3">MUT 4182</strain>
    </source>
</reference>
<protein>
    <recommendedName>
        <fullName evidence="1">NADH:flavin oxidoreductase/NADH oxidase N-terminal domain-containing protein</fullName>
    </recommendedName>
</protein>
<organism evidence="2 3">
    <name type="scientific">Tulasnella calospora MUT 4182</name>
    <dbReference type="NCBI Taxonomy" id="1051891"/>
    <lineage>
        <taxon>Eukaryota</taxon>
        <taxon>Fungi</taxon>
        <taxon>Dikarya</taxon>
        <taxon>Basidiomycota</taxon>
        <taxon>Agaricomycotina</taxon>
        <taxon>Agaricomycetes</taxon>
        <taxon>Cantharellales</taxon>
        <taxon>Tulasnellaceae</taxon>
        <taxon>Tulasnella</taxon>
    </lineage>
</organism>
<proteinExistence type="predicted"/>
<keyword evidence="3" id="KW-1185">Reference proteome</keyword>
<dbReference type="Gene3D" id="3.20.20.70">
    <property type="entry name" value="Aldolase class I"/>
    <property type="match status" value="1"/>
</dbReference>
<reference evidence="2 3" key="1">
    <citation type="submission" date="2014-04" db="EMBL/GenBank/DDBJ databases">
        <authorList>
            <consortium name="DOE Joint Genome Institute"/>
            <person name="Kuo A."/>
            <person name="Girlanda M."/>
            <person name="Perotto S."/>
            <person name="Kohler A."/>
            <person name="Nagy L.G."/>
            <person name="Floudas D."/>
            <person name="Copeland A."/>
            <person name="Barry K.W."/>
            <person name="Cichocki N."/>
            <person name="Veneault-Fourrey C."/>
            <person name="LaButti K."/>
            <person name="Lindquist E.A."/>
            <person name="Lipzen A."/>
            <person name="Lundell T."/>
            <person name="Morin E."/>
            <person name="Murat C."/>
            <person name="Sun H."/>
            <person name="Tunlid A."/>
            <person name="Henrissat B."/>
            <person name="Grigoriev I.V."/>
            <person name="Hibbett D.S."/>
            <person name="Martin F."/>
            <person name="Nordberg H.P."/>
            <person name="Cantor M.N."/>
            <person name="Hua S.X."/>
        </authorList>
    </citation>
    <scope>NUCLEOTIDE SEQUENCE [LARGE SCALE GENOMIC DNA]</scope>
    <source>
        <strain evidence="2 3">MUT 4182</strain>
    </source>
</reference>
<dbReference type="OrthoDB" id="276546at2759"/>
<dbReference type="HOGENOM" id="CLU_012153_7_0_1"/>
<dbReference type="Pfam" id="PF00724">
    <property type="entry name" value="Oxidored_FMN"/>
    <property type="match status" value="1"/>
</dbReference>
<dbReference type="InterPro" id="IPR001155">
    <property type="entry name" value="OxRdtase_FMN_N"/>
</dbReference>
<name>A0A0C3L9A0_9AGAM</name>
<evidence type="ECO:0000259" key="1">
    <source>
        <dbReference type="Pfam" id="PF00724"/>
    </source>
</evidence>
<evidence type="ECO:0000313" key="2">
    <source>
        <dbReference type="EMBL" id="KIO18067.1"/>
    </source>
</evidence>
<sequence length="290" mass="31596">MLFTLLAGKSSLSCGTPVPGPSALAARGVEGHYVRYGLPAEAGYSVPVLLEDPRTVIEEFKFAGANAKEAGFDGVEAHSANGYLFNELLDSTANHRTDEWGGSVENRARFGLEVTKALIEIWGSGRVGGKVTPSGGYNDMAMPLGETIATYRYYLKELIAMGVVYITFSFPPLVHQHTGKKGATPHDVLETYGPLFKHPSARAITKLFLNGGLRPNEANELINSGKIDVAVFAWSWIAKPDLQIRTEKGAEIEAMPDVAQLYHSKNDDSKSGYSDYPKGKYLWRHNVQSS</sequence>
<gene>
    <name evidence="2" type="ORF">M407DRAFT_32260</name>
</gene>
<dbReference type="AlphaFoldDB" id="A0A0C3L9A0"/>
<dbReference type="GO" id="GO:0010181">
    <property type="term" value="F:FMN binding"/>
    <property type="evidence" value="ECO:0007669"/>
    <property type="project" value="InterPro"/>
</dbReference>
<feature type="domain" description="NADH:flavin oxidoreductase/NADH oxidase N-terminal" evidence="1">
    <location>
        <begin position="54"/>
        <end position="251"/>
    </location>
</feature>
<dbReference type="Proteomes" id="UP000054248">
    <property type="component" value="Unassembled WGS sequence"/>
</dbReference>
<dbReference type="InterPro" id="IPR013785">
    <property type="entry name" value="Aldolase_TIM"/>
</dbReference>
<dbReference type="STRING" id="1051891.A0A0C3L9A0"/>
<dbReference type="PANTHER" id="PTHR22893">
    <property type="entry name" value="NADH OXIDOREDUCTASE-RELATED"/>
    <property type="match status" value="1"/>
</dbReference>
<accession>A0A0C3L9A0</accession>